<dbReference type="EMBL" id="BMAO01033874">
    <property type="protein sequence ID" value="GFQ92419.1"/>
    <property type="molecule type" value="Genomic_DNA"/>
</dbReference>
<keyword evidence="12" id="KW-1185">Reference proteome</keyword>
<dbReference type="PANTHER" id="PTHR11157">
    <property type="entry name" value="FATTY ACID ACYL TRANSFERASE-RELATED"/>
    <property type="match status" value="1"/>
</dbReference>
<keyword evidence="9 10" id="KW-0275">Fatty acid biosynthesis</keyword>
<dbReference type="OrthoDB" id="434092at2759"/>
<dbReference type="GO" id="GO:0034626">
    <property type="term" value="P:fatty acid elongation, polyunsaturated fatty acid"/>
    <property type="evidence" value="ECO:0007669"/>
    <property type="project" value="TreeGrafter"/>
</dbReference>
<evidence type="ECO:0000256" key="1">
    <source>
        <dbReference type="ARBA" id="ARBA00004141"/>
    </source>
</evidence>
<feature type="transmembrane region" description="Helical" evidence="10">
    <location>
        <begin position="33"/>
        <end position="53"/>
    </location>
</feature>
<evidence type="ECO:0000256" key="9">
    <source>
        <dbReference type="ARBA" id="ARBA00023160"/>
    </source>
</evidence>
<feature type="transmembrane region" description="Helical" evidence="10">
    <location>
        <begin position="242"/>
        <end position="262"/>
    </location>
</feature>
<evidence type="ECO:0000256" key="6">
    <source>
        <dbReference type="ARBA" id="ARBA00022989"/>
    </source>
</evidence>
<dbReference type="Pfam" id="PF01151">
    <property type="entry name" value="ELO"/>
    <property type="match status" value="1"/>
</dbReference>
<dbReference type="Proteomes" id="UP000887116">
    <property type="component" value="Unassembled WGS sequence"/>
</dbReference>
<dbReference type="GO" id="GO:0005789">
    <property type="term" value="C:endoplasmic reticulum membrane"/>
    <property type="evidence" value="ECO:0007669"/>
    <property type="project" value="TreeGrafter"/>
</dbReference>
<dbReference type="GO" id="GO:0030148">
    <property type="term" value="P:sphingolipid biosynthetic process"/>
    <property type="evidence" value="ECO:0007669"/>
    <property type="project" value="TreeGrafter"/>
</dbReference>
<keyword evidence="8 10" id="KW-0472">Membrane</keyword>
<evidence type="ECO:0000256" key="10">
    <source>
        <dbReference type="RuleBase" id="RU361115"/>
    </source>
</evidence>
<keyword evidence="4 10" id="KW-0812">Transmembrane</keyword>
<proteinExistence type="inferred from homology"/>
<protein>
    <recommendedName>
        <fullName evidence="10">Elongation of very long chain fatty acids protein</fullName>
        <ecNumber evidence="10">2.3.1.199</ecNumber>
    </recommendedName>
    <alternativeName>
        <fullName evidence="10">Very-long-chain 3-oxoacyl-CoA synthase</fullName>
    </alternativeName>
</protein>
<feature type="transmembrane region" description="Helical" evidence="10">
    <location>
        <begin position="74"/>
        <end position="95"/>
    </location>
</feature>
<dbReference type="GO" id="GO:0019367">
    <property type="term" value="P:fatty acid elongation, saturated fatty acid"/>
    <property type="evidence" value="ECO:0007669"/>
    <property type="project" value="TreeGrafter"/>
</dbReference>
<gene>
    <name evidence="11" type="primary">ELOVL7</name>
    <name evidence="11" type="ORF">TNCT_85291</name>
</gene>
<evidence type="ECO:0000313" key="11">
    <source>
        <dbReference type="EMBL" id="GFQ92419.1"/>
    </source>
</evidence>
<sequence>MFYEEQIYSFANMTLIERMKETLESGDPTVRQWTLVESNYLPFLLSFMYVIFVKKLGPSLMKNRKPFDLRNVMIIYNFLLVITYLVCVIALFYVFFTTDAIDKICYPSVVKKNNYTYFAASAGWLIYLLKYIEFADTVFFVLRKKNYLITNLHVIHHAALPIIGWFLFRSERSGFQFVPGVTNSIVHIVMYTYYGLAAIGPEVQKYLWWKEHLTKFQMLQFIVILFFVVVILPLSGCKAAKHGIYIDIFFAFVFLALFWNFYTKTYVQSPRKKNIKNGHSNSAEMNLKTKPLKLD</sequence>
<feature type="transmembrane region" description="Helical" evidence="10">
    <location>
        <begin position="174"/>
        <end position="197"/>
    </location>
</feature>
<comment type="subcellular location">
    <subcellularLocation>
        <location evidence="1">Membrane</location>
        <topology evidence="1">Multi-pass membrane protein</topology>
    </subcellularLocation>
</comment>
<dbReference type="AlphaFoldDB" id="A0A8X6L0V6"/>
<evidence type="ECO:0000256" key="3">
    <source>
        <dbReference type="ARBA" id="ARBA00022679"/>
    </source>
</evidence>
<evidence type="ECO:0000256" key="2">
    <source>
        <dbReference type="ARBA" id="ARBA00022516"/>
    </source>
</evidence>
<dbReference type="EC" id="2.3.1.199" evidence="10"/>
<keyword evidence="6 10" id="KW-1133">Transmembrane helix</keyword>
<comment type="similarity">
    <text evidence="10">Belongs to the ELO family.</text>
</comment>
<feature type="transmembrane region" description="Helical" evidence="10">
    <location>
        <begin position="115"/>
        <end position="135"/>
    </location>
</feature>
<keyword evidence="7 10" id="KW-0443">Lipid metabolism</keyword>
<dbReference type="GO" id="GO:0009922">
    <property type="term" value="F:fatty acid elongase activity"/>
    <property type="evidence" value="ECO:0007669"/>
    <property type="project" value="UniProtKB-EC"/>
</dbReference>
<dbReference type="PANTHER" id="PTHR11157:SF126">
    <property type="entry name" value="ELONGATION OF VERY LONG CHAIN FATTY ACIDS PROTEIN"/>
    <property type="match status" value="1"/>
</dbReference>
<dbReference type="GO" id="GO:0034625">
    <property type="term" value="P:fatty acid elongation, monounsaturated fatty acid"/>
    <property type="evidence" value="ECO:0007669"/>
    <property type="project" value="TreeGrafter"/>
</dbReference>
<evidence type="ECO:0000256" key="5">
    <source>
        <dbReference type="ARBA" id="ARBA00022832"/>
    </source>
</evidence>
<dbReference type="GO" id="GO:0042761">
    <property type="term" value="P:very long-chain fatty acid biosynthetic process"/>
    <property type="evidence" value="ECO:0007669"/>
    <property type="project" value="TreeGrafter"/>
</dbReference>
<organism evidence="11 12">
    <name type="scientific">Trichonephila clavata</name>
    <name type="common">Joro spider</name>
    <name type="synonym">Nephila clavata</name>
    <dbReference type="NCBI Taxonomy" id="2740835"/>
    <lineage>
        <taxon>Eukaryota</taxon>
        <taxon>Metazoa</taxon>
        <taxon>Ecdysozoa</taxon>
        <taxon>Arthropoda</taxon>
        <taxon>Chelicerata</taxon>
        <taxon>Arachnida</taxon>
        <taxon>Araneae</taxon>
        <taxon>Araneomorphae</taxon>
        <taxon>Entelegynae</taxon>
        <taxon>Araneoidea</taxon>
        <taxon>Nephilidae</taxon>
        <taxon>Trichonephila</taxon>
    </lineage>
</organism>
<feature type="transmembrane region" description="Helical" evidence="10">
    <location>
        <begin position="218"/>
        <end position="236"/>
    </location>
</feature>
<reference evidence="11" key="1">
    <citation type="submission" date="2020-07" db="EMBL/GenBank/DDBJ databases">
        <title>Multicomponent nature underlies the extraordinary mechanical properties of spider dragline silk.</title>
        <authorList>
            <person name="Kono N."/>
            <person name="Nakamura H."/>
            <person name="Mori M."/>
            <person name="Yoshida Y."/>
            <person name="Ohtoshi R."/>
            <person name="Malay A.D."/>
            <person name="Moran D.A.P."/>
            <person name="Tomita M."/>
            <person name="Numata K."/>
            <person name="Arakawa K."/>
        </authorList>
    </citation>
    <scope>NUCLEOTIDE SEQUENCE</scope>
</reference>
<keyword evidence="5 10" id="KW-0276">Fatty acid metabolism</keyword>
<accession>A0A8X6L0V6</accession>
<evidence type="ECO:0000256" key="7">
    <source>
        <dbReference type="ARBA" id="ARBA00023098"/>
    </source>
</evidence>
<comment type="caution">
    <text evidence="11">The sequence shown here is derived from an EMBL/GenBank/DDBJ whole genome shotgun (WGS) entry which is preliminary data.</text>
</comment>
<dbReference type="InterPro" id="IPR002076">
    <property type="entry name" value="ELO_fam"/>
</dbReference>
<keyword evidence="2 10" id="KW-0444">Lipid biosynthesis</keyword>
<comment type="catalytic activity">
    <reaction evidence="10">
        <text>a very-long-chain acyl-CoA + malonyl-CoA + H(+) = a very-long-chain 3-oxoacyl-CoA + CO2 + CoA</text>
        <dbReference type="Rhea" id="RHEA:32727"/>
        <dbReference type="ChEBI" id="CHEBI:15378"/>
        <dbReference type="ChEBI" id="CHEBI:16526"/>
        <dbReference type="ChEBI" id="CHEBI:57287"/>
        <dbReference type="ChEBI" id="CHEBI:57384"/>
        <dbReference type="ChEBI" id="CHEBI:90725"/>
        <dbReference type="ChEBI" id="CHEBI:90736"/>
        <dbReference type="EC" id="2.3.1.199"/>
    </reaction>
</comment>
<evidence type="ECO:0000256" key="4">
    <source>
        <dbReference type="ARBA" id="ARBA00022692"/>
    </source>
</evidence>
<keyword evidence="3 10" id="KW-0808">Transferase</keyword>
<evidence type="ECO:0000256" key="8">
    <source>
        <dbReference type="ARBA" id="ARBA00023136"/>
    </source>
</evidence>
<evidence type="ECO:0000313" key="12">
    <source>
        <dbReference type="Proteomes" id="UP000887116"/>
    </source>
</evidence>
<feature type="transmembrane region" description="Helical" evidence="10">
    <location>
        <begin position="147"/>
        <end position="168"/>
    </location>
</feature>
<name>A0A8X6L0V6_TRICU</name>